<keyword evidence="1" id="KW-1133">Transmembrane helix</keyword>
<dbReference type="STRING" id="137733.SAMN05421767_10951"/>
<dbReference type="Proteomes" id="UP000198556">
    <property type="component" value="Unassembled WGS sequence"/>
</dbReference>
<accession>A0A1H9JM90</accession>
<feature type="transmembrane region" description="Helical" evidence="1">
    <location>
        <begin position="89"/>
        <end position="110"/>
    </location>
</feature>
<reference evidence="2 3" key="1">
    <citation type="submission" date="2016-10" db="EMBL/GenBank/DDBJ databases">
        <authorList>
            <person name="de Groot N.N."/>
        </authorList>
    </citation>
    <scope>NUCLEOTIDE SEQUENCE [LARGE SCALE GENOMIC DNA]</scope>
    <source>
        <strain evidence="2 3">DSM 15827</strain>
    </source>
</reference>
<evidence type="ECO:0000256" key="1">
    <source>
        <dbReference type="SAM" id="Phobius"/>
    </source>
</evidence>
<dbReference type="InterPro" id="IPR038750">
    <property type="entry name" value="YczE/YyaS-like"/>
</dbReference>
<keyword evidence="3" id="KW-1185">Reference proteome</keyword>
<feature type="transmembrane region" description="Helical" evidence="1">
    <location>
        <begin position="15"/>
        <end position="36"/>
    </location>
</feature>
<keyword evidence="1" id="KW-0472">Membrane</keyword>
<sequence>MQQEKNGEKLTPMQMAFYIVISIFINALGNGLTVALNMGSAMWTAASVNLSYFLQIPFAITMSMLGLFALSWSIVITKSFDLRRAIANICFMIPFSCLIGFFANFFRLLGVENLPLAVKIILDISGIFVLACGVSIYQRVNLFMHPIDEVIKNVRFYICHGKSRRGLIVSFIPPMMLIALLYWITGDIHAVNIGTLVSLLFQGDFVAIGDKYVFPSLKHHFTSPIQNVKS</sequence>
<dbReference type="Pfam" id="PF19700">
    <property type="entry name" value="DUF6198"/>
    <property type="match status" value="1"/>
</dbReference>
<feature type="transmembrane region" description="Helical" evidence="1">
    <location>
        <begin position="116"/>
        <end position="137"/>
    </location>
</feature>
<organism evidence="2 3">
    <name type="scientific">Granulicatella balaenopterae</name>
    <dbReference type="NCBI Taxonomy" id="137733"/>
    <lineage>
        <taxon>Bacteria</taxon>
        <taxon>Bacillati</taxon>
        <taxon>Bacillota</taxon>
        <taxon>Bacilli</taxon>
        <taxon>Lactobacillales</taxon>
        <taxon>Carnobacteriaceae</taxon>
        <taxon>Granulicatella</taxon>
    </lineage>
</organism>
<keyword evidence="1" id="KW-0812">Transmembrane</keyword>
<dbReference type="OrthoDB" id="3237813at2"/>
<dbReference type="EMBL" id="FOGF01000009">
    <property type="protein sequence ID" value="SEQ87899.1"/>
    <property type="molecule type" value="Genomic_DNA"/>
</dbReference>
<feature type="transmembrane region" description="Helical" evidence="1">
    <location>
        <begin position="56"/>
        <end position="77"/>
    </location>
</feature>
<proteinExistence type="predicted"/>
<gene>
    <name evidence="2" type="ORF">SAMN05421767_10951</name>
</gene>
<feature type="transmembrane region" description="Helical" evidence="1">
    <location>
        <begin position="166"/>
        <end position="184"/>
    </location>
</feature>
<dbReference type="AlphaFoldDB" id="A0A1H9JM90"/>
<evidence type="ECO:0000313" key="3">
    <source>
        <dbReference type="Proteomes" id="UP000198556"/>
    </source>
</evidence>
<dbReference type="RefSeq" id="WP_089746303.1">
    <property type="nucleotide sequence ID" value="NZ_FOGF01000009.1"/>
</dbReference>
<evidence type="ECO:0000313" key="2">
    <source>
        <dbReference type="EMBL" id="SEQ87899.1"/>
    </source>
</evidence>
<name>A0A1H9JM90_9LACT</name>
<protein>
    <submittedName>
        <fullName evidence="2">Uncharacterized membrane protein YczE</fullName>
    </submittedName>
</protein>